<dbReference type="Proteomes" id="UP000424080">
    <property type="component" value="Segment"/>
</dbReference>
<name>A0A5S9HXM1_9CAUD</name>
<evidence type="ECO:0000313" key="1">
    <source>
        <dbReference type="EMBL" id="BBI90820.1"/>
    </source>
</evidence>
<sequence>MAGGRSITETQTNILGQFQKVLRSQVHDDIITQSISRGKKNIKPKQESDARTFERIQTKQALEATKRQMIIDQTAMDRNRHSLLNSVLDIFGIEWLKNQTIDAELMEEFKGKTYTIYNSDKLKVYFEIKQILKYNVKCFIHIEQNKEIFVKADDFETTRRTIKANKVINDSLELKPALGDIFEFRKPY</sequence>
<evidence type="ECO:0000313" key="2">
    <source>
        <dbReference type="Proteomes" id="UP000424080"/>
    </source>
</evidence>
<accession>A0A5S9HXM1</accession>
<dbReference type="EMBL" id="AP019525">
    <property type="protein sequence ID" value="BBI90820.1"/>
    <property type="molecule type" value="Genomic_DNA"/>
</dbReference>
<protein>
    <submittedName>
        <fullName evidence="1">Uncharacterized protein</fullName>
    </submittedName>
</protein>
<reference evidence="1 2" key="1">
    <citation type="journal article" date="2019" name="Arch. Virol.">
        <title>A novel jumbo Tenacibaculum maritimum lytic phage with head-fiber-like appendages.</title>
        <authorList>
            <person name="Kawato Y."/>
            <person name="Istiqomah I."/>
            <person name="Gaafar A.Y."/>
            <person name="Hanaoka M."/>
            <person name="Ishimaru K."/>
            <person name="Yasuike M."/>
            <person name="Nishiki I."/>
            <person name="Nakamura Y."/>
            <person name="Fujiwara A."/>
            <person name="Nakai T."/>
        </authorList>
    </citation>
    <scope>NUCLEOTIDE SEQUENCE [LARGE SCALE GENOMIC DNA]</scope>
    <source>
        <strain evidence="1 2">PTm5</strain>
    </source>
</reference>
<proteinExistence type="predicted"/>
<organism evidence="1 2">
    <name type="scientific">Tenacibaculum phage PTm5</name>
    <dbReference type="NCBI Taxonomy" id="2547426"/>
    <lineage>
        <taxon>Viruses</taxon>
        <taxon>Duplodnaviria</taxon>
        <taxon>Heunggongvirae</taxon>
        <taxon>Uroviricota</taxon>
        <taxon>Caudoviricetes</taxon>
        <taxon>Shirahamavirus</taxon>
        <taxon>Shirahamavirus PTm1</taxon>
    </lineage>
</organism>